<reference evidence="10 11" key="1">
    <citation type="submission" date="2016-10" db="EMBL/GenBank/DDBJ databases">
        <title>Evaluation of Human, Veterinary and Environmental Mycobacterium chelonae Isolates by Core Genome Phylogenomic Analysis, Targeted Gene Comparison, and Anti-microbial Susceptibility Patterns: A Tale of Mistaken Identities.</title>
        <authorList>
            <person name="Fogelson S.B."/>
            <person name="Camus A.C."/>
            <person name="Lorenz W."/>
            <person name="Vasireddy R."/>
            <person name="Vasireddy S."/>
            <person name="Smith T."/>
            <person name="Brown-Elliott B.A."/>
            <person name="Wallace R.J.Jr."/>
            <person name="Hasan N.A."/>
            <person name="Reischl U."/>
            <person name="Sanchez S."/>
        </authorList>
    </citation>
    <scope>NUCLEOTIDE SEQUENCE [LARGE SCALE GENOMIC DNA]</scope>
    <source>
        <strain evidence="10 11">1559</strain>
    </source>
</reference>
<feature type="transmembrane region" description="Helical" evidence="8">
    <location>
        <begin position="306"/>
        <end position="323"/>
    </location>
</feature>
<dbReference type="AlphaFoldDB" id="A0A1S1L3Z6"/>
<evidence type="ECO:0000256" key="8">
    <source>
        <dbReference type="SAM" id="Phobius"/>
    </source>
</evidence>
<dbReference type="InterPro" id="IPR038731">
    <property type="entry name" value="RgtA/B/C-like"/>
</dbReference>
<keyword evidence="7 8" id="KW-0472">Membrane</keyword>
<dbReference type="InterPro" id="IPR050297">
    <property type="entry name" value="LipidA_mod_glycosyltrf_83"/>
</dbReference>
<feature type="transmembrane region" description="Helical" evidence="8">
    <location>
        <begin position="161"/>
        <end position="190"/>
    </location>
</feature>
<dbReference type="PANTHER" id="PTHR33908">
    <property type="entry name" value="MANNOSYLTRANSFERASE YKCB-RELATED"/>
    <property type="match status" value="1"/>
</dbReference>
<feature type="transmembrane region" description="Helical" evidence="8">
    <location>
        <begin position="82"/>
        <end position="102"/>
    </location>
</feature>
<evidence type="ECO:0000256" key="5">
    <source>
        <dbReference type="ARBA" id="ARBA00022692"/>
    </source>
</evidence>
<evidence type="ECO:0000256" key="1">
    <source>
        <dbReference type="ARBA" id="ARBA00004651"/>
    </source>
</evidence>
<dbReference type="PANTHER" id="PTHR33908:SF11">
    <property type="entry name" value="MEMBRANE PROTEIN"/>
    <property type="match status" value="1"/>
</dbReference>
<dbReference type="GO" id="GO:0005886">
    <property type="term" value="C:plasma membrane"/>
    <property type="evidence" value="ECO:0007669"/>
    <property type="project" value="UniProtKB-SubCell"/>
</dbReference>
<organism evidence="10 11">
    <name type="scientific">Mycobacteroides franklinii</name>
    <dbReference type="NCBI Taxonomy" id="948102"/>
    <lineage>
        <taxon>Bacteria</taxon>
        <taxon>Bacillati</taxon>
        <taxon>Actinomycetota</taxon>
        <taxon>Actinomycetes</taxon>
        <taxon>Mycobacteriales</taxon>
        <taxon>Mycobacteriaceae</taxon>
        <taxon>Mycobacteroides</taxon>
    </lineage>
</organism>
<evidence type="ECO:0000313" key="11">
    <source>
        <dbReference type="Proteomes" id="UP000179616"/>
    </source>
</evidence>
<keyword evidence="5 8" id="KW-0812">Transmembrane</keyword>
<dbReference type="RefSeq" id="WP_070939847.1">
    <property type="nucleotide sequence ID" value="NZ_MLIK01000024.1"/>
</dbReference>
<dbReference type="Pfam" id="PF13231">
    <property type="entry name" value="PMT_2"/>
    <property type="match status" value="1"/>
</dbReference>
<feature type="transmembrane region" description="Helical" evidence="8">
    <location>
        <begin position="202"/>
        <end position="221"/>
    </location>
</feature>
<protein>
    <submittedName>
        <fullName evidence="10">Glycosyl transferase family 39</fullName>
    </submittedName>
</protein>
<keyword evidence="2" id="KW-1003">Cell membrane</keyword>
<dbReference type="GeneID" id="57169554"/>
<feature type="transmembrane region" description="Helical" evidence="8">
    <location>
        <begin position="329"/>
        <end position="347"/>
    </location>
</feature>
<keyword evidence="3" id="KW-0328">Glycosyltransferase</keyword>
<name>A0A1S1L3Z6_9MYCO</name>
<evidence type="ECO:0000256" key="6">
    <source>
        <dbReference type="ARBA" id="ARBA00022989"/>
    </source>
</evidence>
<accession>A0A1S1L3Z6</accession>
<feature type="transmembrane region" description="Helical" evidence="8">
    <location>
        <begin position="242"/>
        <end position="269"/>
    </location>
</feature>
<dbReference type="STRING" id="948102.BKG76_22295"/>
<keyword evidence="4 10" id="KW-0808">Transferase</keyword>
<comment type="caution">
    <text evidence="10">The sequence shown here is derived from an EMBL/GenBank/DDBJ whole genome shotgun (WGS) entry which is preliminary data.</text>
</comment>
<evidence type="ECO:0000256" key="4">
    <source>
        <dbReference type="ARBA" id="ARBA00022679"/>
    </source>
</evidence>
<dbReference type="EMBL" id="MLIK01000024">
    <property type="protein sequence ID" value="OHU19199.1"/>
    <property type="molecule type" value="Genomic_DNA"/>
</dbReference>
<evidence type="ECO:0000256" key="7">
    <source>
        <dbReference type="ARBA" id="ARBA00023136"/>
    </source>
</evidence>
<proteinExistence type="predicted"/>
<gene>
    <name evidence="10" type="ORF">BKG76_22295</name>
</gene>
<dbReference type="OrthoDB" id="5166595at2"/>
<keyword evidence="6 8" id="KW-1133">Transmembrane helix</keyword>
<dbReference type="Proteomes" id="UP000179616">
    <property type="component" value="Unassembled WGS sequence"/>
</dbReference>
<dbReference type="GO" id="GO:0016763">
    <property type="term" value="F:pentosyltransferase activity"/>
    <property type="evidence" value="ECO:0007669"/>
    <property type="project" value="TreeGrafter"/>
</dbReference>
<evidence type="ECO:0000256" key="3">
    <source>
        <dbReference type="ARBA" id="ARBA00022676"/>
    </source>
</evidence>
<feature type="transmembrane region" description="Helical" evidence="8">
    <location>
        <begin position="281"/>
        <end position="299"/>
    </location>
</feature>
<feature type="transmembrane region" description="Helical" evidence="8">
    <location>
        <begin position="16"/>
        <end position="36"/>
    </location>
</feature>
<evidence type="ECO:0000313" key="10">
    <source>
        <dbReference type="EMBL" id="OHU19199.1"/>
    </source>
</evidence>
<evidence type="ECO:0000259" key="9">
    <source>
        <dbReference type="Pfam" id="PF13231"/>
    </source>
</evidence>
<feature type="domain" description="Glycosyltransferase RgtA/B/C/D-like" evidence="9">
    <location>
        <begin position="61"/>
        <end position="221"/>
    </location>
</feature>
<comment type="subcellular location">
    <subcellularLocation>
        <location evidence="1">Cell membrane</location>
        <topology evidence="1">Multi-pass membrane protein</topology>
    </subcellularLocation>
</comment>
<dbReference type="GO" id="GO:0009103">
    <property type="term" value="P:lipopolysaccharide biosynthetic process"/>
    <property type="evidence" value="ECO:0007669"/>
    <property type="project" value="UniProtKB-ARBA"/>
</dbReference>
<sequence length="501" mass="53859">MPASVVEDTHDVRRPFAAASVAAVTITAGTVAALSATRYGYYYDELYFVAAGRRPSFSYADQGPVVPLLARGVDWMFPGSFVALRIPGIIAVLVVVVMSALIARELGGGRGAQILAAVACSTAFGILGEAGTLTTNIIDAAMWAVLTGLVVRWVRTRHDGLLFAAGLVTMAALQVKWLVPIFWIATLVAVACLGPRELLRRPALWCGAAAVLLSAIPMMIWQSRHGWPQAAMGAVIRGQTSMLYGSATFLPRAVQMCGVLGAVLLIYGAWRLWRSPRLRPYRFLGLMFLIVVAIFATTGGRIQYGVGIYAAVIAAGAVELAALRSRWVTIAAVPVVAASIVVFVFWATPWRPASKLAPAADFTAGLATQAYGEFGWSELTAAVASVYQRLPPEQRRTVVIVTERYIQASALDYSRTAAGLPAIFSPKRGFGYFGAPPDNADMVLWVGSNMADLQARFDSVVGVAKFGVRLGMPQVTRDITIWKCTGPKQPWSIMWPTMQTL</sequence>
<evidence type="ECO:0000256" key="2">
    <source>
        <dbReference type="ARBA" id="ARBA00022475"/>
    </source>
</evidence>